<dbReference type="Pfam" id="PF01381">
    <property type="entry name" value="HTH_3"/>
    <property type="match status" value="1"/>
</dbReference>
<evidence type="ECO:0000313" key="2">
    <source>
        <dbReference type="EMBL" id="RJX40909.1"/>
    </source>
</evidence>
<evidence type="ECO:0000259" key="1">
    <source>
        <dbReference type="PROSITE" id="PS50943"/>
    </source>
</evidence>
<reference evidence="2 3" key="1">
    <citation type="submission" date="2018-09" db="EMBL/GenBank/DDBJ databases">
        <title>Paenibacillus aracenensis nov. sp. isolated from a cave in southern Spain.</title>
        <authorList>
            <person name="Jurado V."/>
            <person name="Gutierrez-Patricio S."/>
            <person name="Gonzalez-Pimentel J.L."/>
            <person name="Miller A.Z."/>
            <person name="Laiz L."/>
            <person name="Saiz-Jimenez C."/>
        </authorList>
    </citation>
    <scope>NUCLEOTIDE SEQUENCE [LARGE SCALE GENOMIC DNA]</scope>
    <source>
        <strain evidence="2 3">JCM 19203</strain>
    </source>
</reference>
<organism evidence="2 3">
    <name type="scientific">Paenibacillus pinisoli</name>
    <dbReference type="NCBI Taxonomy" id="1276110"/>
    <lineage>
        <taxon>Bacteria</taxon>
        <taxon>Bacillati</taxon>
        <taxon>Bacillota</taxon>
        <taxon>Bacilli</taxon>
        <taxon>Bacillales</taxon>
        <taxon>Paenibacillaceae</taxon>
        <taxon>Paenibacillus</taxon>
    </lineage>
</organism>
<comment type="caution">
    <text evidence="2">The sequence shown here is derived from an EMBL/GenBank/DDBJ whole genome shotgun (WGS) entry which is preliminary data.</text>
</comment>
<dbReference type="SUPFAM" id="SSF47413">
    <property type="entry name" value="lambda repressor-like DNA-binding domains"/>
    <property type="match status" value="1"/>
</dbReference>
<gene>
    <name evidence="2" type="ORF">D3P09_02500</name>
</gene>
<dbReference type="EMBL" id="QXQB01000001">
    <property type="protein sequence ID" value="RJX40909.1"/>
    <property type="molecule type" value="Genomic_DNA"/>
</dbReference>
<keyword evidence="3" id="KW-1185">Reference proteome</keyword>
<dbReference type="OrthoDB" id="2381879at2"/>
<dbReference type="GO" id="GO:0003677">
    <property type="term" value="F:DNA binding"/>
    <property type="evidence" value="ECO:0007669"/>
    <property type="project" value="InterPro"/>
</dbReference>
<dbReference type="InterPro" id="IPR010982">
    <property type="entry name" value="Lambda_DNA-bd_dom_sf"/>
</dbReference>
<dbReference type="Gene3D" id="1.10.260.40">
    <property type="entry name" value="lambda repressor-like DNA-binding domains"/>
    <property type="match status" value="1"/>
</dbReference>
<accession>A0A3A6PRP3</accession>
<name>A0A3A6PRP3_9BACL</name>
<dbReference type="AlphaFoldDB" id="A0A3A6PRP3"/>
<dbReference type="Proteomes" id="UP000267798">
    <property type="component" value="Unassembled WGS sequence"/>
</dbReference>
<evidence type="ECO:0000313" key="3">
    <source>
        <dbReference type="Proteomes" id="UP000267798"/>
    </source>
</evidence>
<sequence>MKYGAILRACRDRIGMSQEQLAERLHRSRSAISKLENDQQELDVRTLTQWAEITGAREVVVAFICGIDGLSILQSLIPMIGG</sequence>
<dbReference type="PROSITE" id="PS50943">
    <property type="entry name" value="HTH_CROC1"/>
    <property type="match status" value="1"/>
</dbReference>
<dbReference type="InterPro" id="IPR001387">
    <property type="entry name" value="Cro/C1-type_HTH"/>
</dbReference>
<dbReference type="SMART" id="SM00530">
    <property type="entry name" value="HTH_XRE"/>
    <property type="match status" value="1"/>
</dbReference>
<protein>
    <submittedName>
        <fullName evidence="2">XRE family transcriptional regulator</fullName>
    </submittedName>
</protein>
<proteinExistence type="predicted"/>
<dbReference type="CDD" id="cd00093">
    <property type="entry name" value="HTH_XRE"/>
    <property type="match status" value="1"/>
</dbReference>
<feature type="domain" description="HTH cro/C1-type" evidence="1">
    <location>
        <begin position="7"/>
        <end position="61"/>
    </location>
</feature>